<dbReference type="Gene3D" id="3.40.50.300">
    <property type="entry name" value="P-loop containing nucleotide triphosphate hydrolases"/>
    <property type="match status" value="1"/>
</dbReference>
<name>A0A7X6GX69_9RHOB</name>
<organism evidence="1 2">
    <name type="scientific">Roseicyclus persicicus</name>
    <dbReference type="NCBI Taxonomy" id="2650661"/>
    <lineage>
        <taxon>Bacteria</taxon>
        <taxon>Pseudomonadati</taxon>
        <taxon>Pseudomonadota</taxon>
        <taxon>Alphaproteobacteria</taxon>
        <taxon>Rhodobacterales</taxon>
        <taxon>Roseobacteraceae</taxon>
        <taxon>Roseicyclus</taxon>
    </lineage>
</organism>
<comment type="caution">
    <text evidence="1">The sequence shown here is derived from an EMBL/GenBank/DDBJ whole genome shotgun (WGS) entry which is preliminary data.</text>
</comment>
<keyword evidence="2" id="KW-1185">Reference proteome</keyword>
<accession>A0A7X6GX69</accession>
<protein>
    <submittedName>
        <fullName evidence="1">Uncharacterized protein</fullName>
    </submittedName>
</protein>
<dbReference type="AlphaFoldDB" id="A0A7X6GX69"/>
<gene>
    <name evidence="1" type="ORF">HCU73_05485</name>
</gene>
<dbReference type="RefSeq" id="WP_168622434.1">
    <property type="nucleotide sequence ID" value="NZ_JAAZQQ010000002.1"/>
</dbReference>
<dbReference type="InterPro" id="IPR027417">
    <property type="entry name" value="P-loop_NTPase"/>
</dbReference>
<reference evidence="1 2" key="1">
    <citation type="submission" date="2020-04" db="EMBL/GenBank/DDBJ databases">
        <authorList>
            <person name="Yoon J."/>
        </authorList>
    </citation>
    <scope>NUCLEOTIDE SEQUENCE [LARGE SCALE GENOMIC DNA]</scope>
    <source>
        <strain evidence="1 2">KMU-115</strain>
    </source>
</reference>
<dbReference type="Proteomes" id="UP000526408">
    <property type="component" value="Unassembled WGS sequence"/>
</dbReference>
<evidence type="ECO:0000313" key="2">
    <source>
        <dbReference type="Proteomes" id="UP000526408"/>
    </source>
</evidence>
<proteinExistence type="predicted"/>
<dbReference type="SUPFAM" id="SSF52540">
    <property type="entry name" value="P-loop containing nucleoside triphosphate hydrolases"/>
    <property type="match status" value="1"/>
</dbReference>
<dbReference type="EMBL" id="JAAZQQ010000002">
    <property type="protein sequence ID" value="NKX44034.1"/>
    <property type="molecule type" value="Genomic_DNA"/>
</dbReference>
<sequence>MARPLPPLFLHAGHPKTGTSALQCAFARSIPRLAAHGIHYPAPPDLKAVQAGAVSSGNIHAPRLAERYHAAAPRVAPDGRLLFSTEAAFRVLPTDPAPLEALLAEGVPVEIVLYLRDPVTQVRSVYAQMVERRGYQGNFDSFLEGSRFLDAVERFLDLCTRLQVPVWAWNYSADPGAALAVMEDILGVPAGTLDPLPGSRVNRSLTRAEIRALQEIAARHGPGAAAAAGRALCERLPDVLPDPPQASAAAYGAFTRRVAPQVARLNARLPEEARLRIEAYEEVFGRAPAGPAVLGPDQRAVLAAAVGDWSPAAADPLRVRAVRALDARAPGLARSLRFVRDRLRG</sequence>
<evidence type="ECO:0000313" key="1">
    <source>
        <dbReference type="EMBL" id="NKX44034.1"/>
    </source>
</evidence>